<keyword evidence="8" id="KW-0325">Glycoprotein</keyword>
<feature type="compositionally biased region" description="Pro residues" evidence="10">
    <location>
        <begin position="153"/>
        <end position="163"/>
    </location>
</feature>
<keyword evidence="11" id="KW-0812">Transmembrane</keyword>
<feature type="domain" description="EGF-like" evidence="14">
    <location>
        <begin position="205"/>
        <end position="244"/>
    </location>
</feature>
<dbReference type="PANTHER" id="PTHR24037">
    <property type="entry name" value="HEART DEVELOPMENT PROTEIN WITH EGF-LIKE DOMAINS 1"/>
    <property type="match status" value="1"/>
</dbReference>
<evidence type="ECO:0000256" key="8">
    <source>
        <dbReference type="ARBA" id="ARBA00023180"/>
    </source>
</evidence>
<evidence type="ECO:0000256" key="10">
    <source>
        <dbReference type="SAM" id="MobiDB-lite"/>
    </source>
</evidence>
<feature type="compositionally biased region" description="Low complexity" evidence="10">
    <location>
        <begin position="80"/>
        <end position="89"/>
    </location>
</feature>
<feature type="compositionally biased region" description="Polar residues" evidence="10">
    <location>
        <begin position="62"/>
        <end position="79"/>
    </location>
</feature>
<reference evidence="16" key="1">
    <citation type="submission" date="2025-08" db="UniProtKB">
        <authorList>
            <consortium name="RefSeq"/>
        </authorList>
    </citation>
    <scope>IDENTIFICATION</scope>
</reference>
<evidence type="ECO:0000259" key="13">
    <source>
        <dbReference type="PROSITE" id="PS50024"/>
    </source>
</evidence>
<evidence type="ECO:0000259" key="14">
    <source>
        <dbReference type="PROSITE" id="PS50026"/>
    </source>
</evidence>
<keyword evidence="7" id="KW-1015">Disulfide bond</keyword>
<keyword evidence="4 12" id="KW-0732">Signal</keyword>
<organism evidence="15 16">
    <name type="scientific">Geospiza fortis</name>
    <name type="common">Medium ground-finch</name>
    <dbReference type="NCBI Taxonomy" id="48883"/>
    <lineage>
        <taxon>Eukaryota</taxon>
        <taxon>Metazoa</taxon>
        <taxon>Chordata</taxon>
        <taxon>Craniata</taxon>
        <taxon>Vertebrata</taxon>
        <taxon>Euteleostomi</taxon>
        <taxon>Archelosauria</taxon>
        <taxon>Archosauria</taxon>
        <taxon>Dinosauria</taxon>
        <taxon>Saurischia</taxon>
        <taxon>Theropoda</taxon>
        <taxon>Coelurosauria</taxon>
        <taxon>Aves</taxon>
        <taxon>Neognathae</taxon>
        <taxon>Neoaves</taxon>
        <taxon>Telluraves</taxon>
        <taxon>Australaves</taxon>
        <taxon>Passeriformes</taxon>
        <taxon>Thraupidae</taxon>
        <taxon>Geospiza</taxon>
    </lineage>
</organism>
<dbReference type="PROSITE" id="PS50026">
    <property type="entry name" value="EGF_3"/>
    <property type="match status" value="1"/>
</dbReference>
<dbReference type="PROSITE" id="PS01186">
    <property type="entry name" value="EGF_2"/>
    <property type="match status" value="1"/>
</dbReference>
<feature type="chain" id="PRO_5035439663" evidence="12">
    <location>
        <begin position="24"/>
        <end position="556"/>
    </location>
</feature>
<dbReference type="PANTHER" id="PTHR24037:SF10">
    <property type="entry name" value="MUCIN-13"/>
    <property type="match status" value="1"/>
</dbReference>
<evidence type="ECO:0000256" key="5">
    <source>
        <dbReference type="ARBA" id="ARBA00022737"/>
    </source>
</evidence>
<feature type="signal peptide" evidence="12">
    <location>
        <begin position="1"/>
        <end position="23"/>
    </location>
</feature>
<feature type="compositionally biased region" description="Low complexity" evidence="10">
    <location>
        <begin position="142"/>
        <end position="152"/>
    </location>
</feature>
<dbReference type="OrthoDB" id="8938333at2759"/>
<proteinExistence type="predicted"/>
<accession>A0A8N5EL64</accession>
<evidence type="ECO:0000256" key="3">
    <source>
        <dbReference type="ARBA" id="ARBA00022536"/>
    </source>
</evidence>
<evidence type="ECO:0000256" key="1">
    <source>
        <dbReference type="ARBA" id="ARBA00004236"/>
    </source>
</evidence>
<keyword evidence="2" id="KW-1003">Cell membrane</keyword>
<evidence type="ECO:0000256" key="11">
    <source>
        <dbReference type="SAM" id="Phobius"/>
    </source>
</evidence>
<evidence type="ECO:0000256" key="7">
    <source>
        <dbReference type="ARBA" id="ARBA00023157"/>
    </source>
</evidence>
<feature type="region of interest" description="Disordered" evidence="10">
    <location>
        <begin position="23"/>
        <end position="199"/>
    </location>
</feature>
<evidence type="ECO:0000313" key="16">
    <source>
        <dbReference type="RefSeq" id="XP_030913488.1"/>
    </source>
</evidence>
<feature type="domain" description="SEA" evidence="13">
    <location>
        <begin position="245"/>
        <end position="373"/>
    </location>
</feature>
<dbReference type="AlphaFoldDB" id="A0A8N5EL64"/>
<dbReference type="CTD" id="56667"/>
<keyword evidence="15" id="KW-1185">Reference proteome</keyword>
<evidence type="ECO:0000313" key="15">
    <source>
        <dbReference type="Proteomes" id="UP000504602"/>
    </source>
</evidence>
<feature type="compositionally biased region" description="Polar residues" evidence="10">
    <location>
        <begin position="505"/>
        <end position="520"/>
    </location>
</feature>
<dbReference type="Gene3D" id="2.10.25.10">
    <property type="entry name" value="Laminin"/>
    <property type="match status" value="1"/>
</dbReference>
<keyword evidence="3 9" id="KW-0245">EGF-like domain</keyword>
<feature type="compositionally biased region" description="Polar residues" evidence="10">
    <location>
        <begin position="172"/>
        <end position="199"/>
    </location>
</feature>
<evidence type="ECO:0000256" key="12">
    <source>
        <dbReference type="SAM" id="SignalP"/>
    </source>
</evidence>
<evidence type="ECO:0000256" key="6">
    <source>
        <dbReference type="ARBA" id="ARBA00023136"/>
    </source>
</evidence>
<feature type="compositionally biased region" description="Pro residues" evidence="10">
    <location>
        <begin position="90"/>
        <end position="99"/>
    </location>
</feature>
<keyword evidence="6 11" id="KW-0472">Membrane</keyword>
<dbReference type="GeneID" id="102045275"/>
<evidence type="ECO:0000256" key="4">
    <source>
        <dbReference type="ARBA" id="ARBA00022729"/>
    </source>
</evidence>
<evidence type="ECO:0000256" key="2">
    <source>
        <dbReference type="ARBA" id="ARBA00022475"/>
    </source>
</evidence>
<sequence length="556" mass="59646">MRRSVFFAVCLGLVLSLLKEAPAATPADTAVTTSSITTEKGTDNGTDGDTPELRPSEPPGNDTDNGTDPNPQVIPNSKLSGNDTDGGTDPNPPVGPPSGPSGNDTDGGTDPNPPVGPPSGPSGNETVNGTDPNPPVGPPSGPSGNETVNGTDPNPPVGPPPGPSGNSTDNGTDPNPTVVPTSQPSDNSTVNGTDPTTEMPTSAPTVDFCHGDPCGRSSATCISLQSNYTCVCKYGYYYSNKNCYKGEVFPATIAVNMPYSKNLEIVNSTEYQELSNNVSAFFKKAFKDLPGYEETVIMKIQPLSENRNSDSGLNITVTNLFKENSNQSAAAVSAAVEAVTKNDTSFVKAYEAAKHCDVYECDLKTTVCEEDQFPQCKCKPDLEKTKWDDRSCSVCSANCSAAKYKYCVQEEGPKCKCMINFKKEDEECVPCPVGYSGENCSDNSELILIIVGTVFGAIILCLVIAVSVISVRAKHKQNPEKRSLIRSGYSDRTTSDDRPSMFPRVQTTSGHANPGYQPNNPYEMRSRNRDHFPERDYDDLYEISREPTGFRTQSRY</sequence>
<dbReference type="InterPro" id="IPR000082">
    <property type="entry name" value="SEA_dom"/>
</dbReference>
<keyword evidence="11" id="KW-1133">Transmembrane helix</keyword>
<feature type="compositionally biased region" description="Polar residues" evidence="10">
    <location>
        <begin position="34"/>
        <end position="47"/>
    </location>
</feature>
<dbReference type="GO" id="GO:0005886">
    <property type="term" value="C:plasma membrane"/>
    <property type="evidence" value="ECO:0007669"/>
    <property type="project" value="UniProtKB-SubCell"/>
</dbReference>
<name>A0A8N5EL64_GEOFO</name>
<dbReference type="InterPro" id="IPR000742">
    <property type="entry name" value="EGF"/>
</dbReference>
<feature type="compositionally biased region" description="Pro residues" evidence="10">
    <location>
        <begin position="132"/>
        <end position="141"/>
    </location>
</feature>
<comment type="caution">
    <text evidence="9">Lacks conserved residue(s) required for the propagation of feature annotation.</text>
</comment>
<dbReference type="RefSeq" id="XP_030913488.1">
    <property type="nucleotide sequence ID" value="XM_031057628.1"/>
</dbReference>
<keyword evidence="5" id="KW-0677">Repeat</keyword>
<evidence type="ECO:0000256" key="9">
    <source>
        <dbReference type="PROSITE-ProRule" id="PRU00076"/>
    </source>
</evidence>
<feature type="transmembrane region" description="Helical" evidence="11">
    <location>
        <begin position="446"/>
        <end position="471"/>
    </location>
</feature>
<dbReference type="Proteomes" id="UP000504602">
    <property type="component" value="Unplaced"/>
</dbReference>
<feature type="compositionally biased region" description="Pro residues" evidence="10">
    <location>
        <begin position="111"/>
        <end position="120"/>
    </location>
</feature>
<dbReference type="Pfam" id="PF01390">
    <property type="entry name" value="SEA"/>
    <property type="match status" value="1"/>
</dbReference>
<comment type="subcellular location">
    <subcellularLocation>
        <location evidence="1">Cell membrane</location>
    </subcellularLocation>
</comment>
<gene>
    <name evidence="16" type="primary">MUC13</name>
</gene>
<feature type="compositionally biased region" description="Low complexity" evidence="10">
    <location>
        <begin position="100"/>
        <end position="110"/>
    </location>
</feature>
<feature type="region of interest" description="Disordered" evidence="10">
    <location>
        <begin position="480"/>
        <end position="530"/>
    </location>
</feature>
<feature type="compositionally biased region" description="Low complexity" evidence="10">
    <location>
        <begin position="23"/>
        <end position="33"/>
    </location>
</feature>
<dbReference type="PROSITE" id="PS50024">
    <property type="entry name" value="SEA"/>
    <property type="match status" value="1"/>
</dbReference>
<protein>
    <submittedName>
        <fullName evidence="16">Mucin-13</fullName>
    </submittedName>
</protein>